<accession>A0ABR6CV22</accession>
<evidence type="ECO:0000256" key="8">
    <source>
        <dbReference type="ARBA" id="ARBA00023163"/>
    </source>
</evidence>
<dbReference type="InterPro" id="IPR011006">
    <property type="entry name" value="CheY-like_superfamily"/>
</dbReference>
<dbReference type="PIRSF" id="PIRSF006171">
    <property type="entry name" value="RR_citrat_malat"/>
    <property type="match status" value="1"/>
</dbReference>
<comment type="caution">
    <text evidence="11">The sequence shown here is derived from an EMBL/GenBank/DDBJ whole genome shotgun (WGS) entry which is preliminary data.</text>
</comment>
<evidence type="ECO:0000259" key="10">
    <source>
        <dbReference type="PROSITE" id="PS50110"/>
    </source>
</evidence>
<keyword evidence="12" id="KW-1185">Reference proteome</keyword>
<dbReference type="Pfam" id="PF20714">
    <property type="entry name" value="HTH_64"/>
    <property type="match status" value="1"/>
</dbReference>
<dbReference type="InterPro" id="IPR051271">
    <property type="entry name" value="2C-system_Tx_regulators"/>
</dbReference>
<reference evidence="11 12" key="1">
    <citation type="submission" date="2020-08" db="EMBL/GenBank/DDBJ databases">
        <title>Genomic Encyclopedia of Type Strains, Phase IV (KMG-IV): sequencing the most valuable type-strain genomes for metagenomic binning, comparative biology and taxonomic classification.</title>
        <authorList>
            <person name="Goeker M."/>
        </authorList>
    </citation>
    <scope>NUCLEOTIDE SEQUENCE [LARGE SCALE GENOMIC DNA]</scope>
    <source>
        <strain evidence="11 12">DSM 105481</strain>
    </source>
</reference>
<organism evidence="11 12">
    <name type="scientific">Peribacillus huizhouensis</name>
    <dbReference type="NCBI Taxonomy" id="1501239"/>
    <lineage>
        <taxon>Bacteria</taxon>
        <taxon>Bacillati</taxon>
        <taxon>Bacillota</taxon>
        <taxon>Bacilli</taxon>
        <taxon>Bacillales</taxon>
        <taxon>Bacillaceae</taxon>
        <taxon>Peribacillus</taxon>
    </lineage>
</organism>
<keyword evidence="2" id="KW-0963">Cytoplasm</keyword>
<evidence type="ECO:0000256" key="6">
    <source>
        <dbReference type="ARBA" id="ARBA00023125"/>
    </source>
</evidence>
<dbReference type="Proteomes" id="UP000626697">
    <property type="component" value="Unassembled WGS sequence"/>
</dbReference>
<keyword evidence="4" id="KW-0902">Two-component regulatory system</keyword>
<keyword evidence="8" id="KW-0804">Transcription</keyword>
<dbReference type="InterPro" id="IPR001789">
    <property type="entry name" value="Sig_transdc_resp-reg_receiver"/>
</dbReference>
<comment type="subcellular location">
    <subcellularLocation>
        <location evidence="1">Cytoplasm</location>
    </subcellularLocation>
</comment>
<gene>
    <name evidence="11" type="ORF">HNP81_003502</name>
</gene>
<evidence type="ECO:0000313" key="11">
    <source>
        <dbReference type="EMBL" id="MBA9028182.1"/>
    </source>
</evidence>
<evidence type="ECO:0000256" key="3">
    <source>
        <dbReference type="ARBA" id="ARBA00022553"/>
    </source>
</evidence>
<dbReference type="PANTHER" id="PTHR45526">
    <property type="entry name" value="TRANSCRIPTIONAL REGULATORY PROTEIN DPIA"/>
    <property type="match status" value="1"/>
</dbReference>
<protein>
    <submittedName>
        <fullName evidence="11">CitB family two-component system response regulator CitT</fullName>
    </submittedName>
</protein>
<dbReference type="InterPro" id="IPR024187">
    <property type="entry name" value="Sig_transdc_resp-reg_cit/mal"/>
</dbReference>
<feature type="modified residue" description="4-aspartylphosphate" evidence="9">
    <location>
        <position position="56"/>
    </location>
</feature>
<evidence type="ECO:0000256" key="7">
    <source>
        <dbReference type="ARBA" id="ARBA00023159"/>
    </source>
</evidence>
<dbReference type="PROSITE" id="PS50110">
    <property type="entry name" value="RESPONSE_REGULATORY"/>
    <property type="match status" value="1"/>
</dbReference>
<keyword evidence="5" id="KW-0805">Transcription regulation</keyword>
<dbReference type="RefSeq" id="WP_182503366.1">
    <property type="nucleotide sequence ID" value="NZ_JACJHX010000012.1"/>
</dbReference>
<evidence type="ECO:0000256" key="1">
    <source>
        <dbReference type="ARBA" id="ARBA00004496"/>
    </source>
</evidence>
<evidence type="ECO:0000256" key="9">
    <source>
        <dbReference type="PROSITE-ProRule" id="PRU00169"/>
    </source>
</evidence>
<keyword evidence="7" id="KW-0010">Activator</keyword>
<evidence type="ECO:0000256" key="4">
    <source>
        <dbReference type="ARBA" id="ARBA00023012"/>
    </source>
</evidence>
<dbReference type="Gene3D" id="3.40.50.2300">
    <property type="match status" value="1"/>
</dbReference>
<dbReference type="SMART" id="SM00448">
    <property type="entry name" value="REC"/>
    <property type="match status" value="1"/>
</dbReference>
<dbReference type="SUPFAM" id="SSF52172">
    <property type="entry name" value="CheY-like"/>
    <property type="match status" value="1"/>
</dbReference>
<keyword evidence="3 9" id="KW-0597">Phosphoprotein</keyword>
<proteinExistence type="predicted"/>
<keyword evidence="6" id="KW-0238">DNA-binding</keyword>
<evidence type="ECO:0000256" key="5">
    <source>
        <dbReference type="ARBA" id="ARBA00023015"/>
    </source>
</evidence>
<sequence length="227" mass="26206">MGKIRAVIVEDDFRVADIHEKFLNKFAEIDVIGKALNAKQMIRILEQKKPDLLLLDVYLPDKLGSDLLPIIRQKFPQVDIIMITAAIDKEILEHALRYGVEYYLIKPVKMERFYQTIEEYLNKSQLLQTKRDLDQDFVDLIFQKKSPTKEKNGVILPKGVDEITLSKVRTVLEMSDTGLSAEQVSVQIGASRTTARRYLEYLISVRECKAEVVYGVVGRPERRYCKI</sequence>
<dbReference type="InterPro" id="IPR048714">
    <property type="entry name" value="DpiA-like_HTH"/>
</dbReference>
<dbReference type="EMBL" id="JACJHX010000012">
    <property type="protein sequence ID" value="MBA9028182.1"/>
    <property type="molecule type" value="Genomic_DNA"/>
</dbReference>
<feature type="domain" description="Response regulatory" evidence="10">
    <location>
        <begin position="5"/>
        <end position="121"/>
    </location>
</feature>
<name>A0ABR6CV22_9BACI</name>
<dbReference type="PANTHER" id="PTHR45526:SF6">
    <property type="entry name" value="TRANSCRIPTIONAL REGULATORY PROTEIN CITT"/>
    <property type="match status" value="1"/>
</dbReference>
<evidence type="ECO:0000256" key="2">
    <source>
        <dbReference type="ARBA" id="ARBA00022490"/>
    </source>
</evidence>
<evidence type="ECO:0000313" key="12">
    <source>
        <dbReference type="Proteomes" id="UP000626697"/>
    </source>
</evidence>
<dbReference type="Pfam" id="PF00072">
    <property type="entry name" value="Response_reg"/>
    <property type="match status" value="1"/>
</dbReference>